<name>A0A1G6L9W6_9ACTN</name>
<evidence type="ECO:0000313" key="7">
    <source>
        <dbReference type="EMBL" id="SDC40064.1"/>
    </source>
</evidence>
<dbReference type="SUPFAM" id="SSF49464">
    <property type="entry name" value="Carboxypeptidase regulatory domain-like"/>
    <property type="match status" value="1"/>
</dbReference>
<dbReference type="GO" id="GO:0004180">
    <property type="term" value="F:carboxypeptidase activity"/>
    <property type="evidence" value="ECO:0007669"/>
    <property type="project" value="UniProtKB-KW"/>
</dbReference>
<dbReference type="InterPro" id="IPR006311">
    <property type="entry name" value="TAT_signal"/>
</dbReference>
<dbReference type="Pfam" id="PF13620">
    <property type="entry name" value="CarboxypepD_reg"/>
    <property type="match status" value="3"/>
</dbReference>
<dbReference type="InterPro" id="IPR013783">
    <property type="entry name" value="Ig-like_fold"/>
</dbReference>
<accession>A0A1G6L9W6</accession>
<dbReference type="GO" id="GO:0030246">
    <property type="term" value="F:carbohydrate binding"/>
    <property type="evidence" value="ECO:0007669"/>
    <property type="project" value="InterPro"/>
</dbReference>
<dbReference type="GO" id="GO:0004556">
    <property type="term" value="F:alpha-amylase activity"/>
    <property type="evidence" value="ECO:0007669"/>
    <property type="project" value="UniProtKB-EC"/>
</dbReference>
<sequence length="676" mass="67646">MTRRRKLRGASALACVAALVVATAAPAHAMTDRWSAWAPIAGSSNDYTTRMEQRSPGFPAAAVASDSRGNVQLAAGTSTYLRATTPPGAKYGSSLGSPYLVLRPRADTPTAPSTTTYSFDHPTPDTGWGFVLGDVDADQVRVRATAADGSAVPAADIDGWFQGTFNHAGGTDQPSWNAGTSTLTGNPAALDTDGASGWFEPDVRLSSLTFVFTRRAGFPVYQTWFVSRARPISGRVDDVSAPGRSCPVEDAVLTLVSPYGEELATTRPAADGSYDLGEFATQDGYVVRLTPPATCAAFGAVEDVVDNRGNDGSTDSRAEFEVREIVPQPISGTVRDADGNPVAGATVAVVRPGGGGSVPTTTGPDGTYLVDENALGTGYQVVLTVPDGYAAGPGGTTRTGIEIAATPVTGQDFVVQALPSVSGQVTGGGNGLGGVRVVLTPLGGGPAVAVVTDGDGRYSAPGLPAGGYTVAVEPPEGYDAVAARPVTVATTDVTGVDFVLPRPGAAAGTVTGPEGPVPGATVTVDGPGAPVPLTTDGEGGFYLGGLPPGSYTATVTPPDGLDVDGPAGVDFTITAAGEVVGGLDFALVAAPAEPTPSPSPSEEPSADPSPEPSTGPGESASAQPQDAAPAGATLPDTGGPRRGLLVLAGLAVAAGAALMAGSGRRLRRAAGPRSRS</sequence>
<dbReference type="EMBL" id="FMZM01000002">
    <property type="protein sequence ID" value="SDC40064.1"/>
    <property type="molecule type" value="Genomic_DNA"/>
</dbReference>
<feature type="chain" id="PRO_5011666322" description="alpha-amylase" evidence="6">
    <location>
        <begin position="30"/>
        <end position="676"/>
    </location>
</feature>
<keyword evidence="7" id="KW-0121">Carboxypeptidase</keyword>
<dbReference type="AlphaFoldDB" id="A0A1G6L9W6"/>
<gene>
    <name evidence="7" type="ORF">SAMN05421872_102173</name>
</gene>
<feature type="signal peptide" evidence="6">
    <location>
        <begin position="1"/>
        <end position="29"/>
    </location>
</feature>
<evidence type="ECO:0000256" key="2">
    <source>
        <dbReference type="ARBA" id="ARBA00012595"/>
    </source>
</evidence>
<proteinExistence type="predicted"/>
<organism evidence="7 8">
    <name type="scientific">Nocardioides lianchengensis</name>
    <dbReference type="NCBI Taxonomy" id="1045774"/>
    <lineage>
        <taxon>Bacteria</taxon>
        <taxon>Bacillati</taxon>
        <taxon>Actinomycetota</taxon>
        <taxon>Actinomycetes</taxon>
        <taxon>Propionibacteriales</taxon>
        <taxon>Nocardioidaceae</taxon>
        <taxon>Nocardioides</taxon>
    </lineage>
</organism>
<dbReference type="Gene3D" id="2.60.40.10">
    <property type="entry name" value="Immunoglobulins"/>
    <property type="match status" value="1"/>
</dbReference>
<protein>
    <recommendedName>
        <fullName evidence="2">alpha-amylase</fullName>
        <ecNumber evidence="2">3.2.1.1</ecNumber>
    </recommendedName>
    <alternativeName>
        <fullName evidence="3">1,4-alpha-D-glucan glucanohydrolase</fullName>
    </alternativeName>
</protein>
<dbReference type="InterPro" id="IPR008969">
    <property type="entry name" value="CarboxyPept-like_regulatory"/>
</dbReference>
<keyword evidence="5" id="KW-0472">Membrane</keyword>
<feature type="transmembrane region" description="Helical" evidence="5">
    <location>
        <begin position="643"/>
        <end position="663"/>
    </location>
</feature>
<dbReference type="SUPFAM" id="SSF49452">
    <property type="entry name" value="Starch-binding domain-like"/>
    <property type="match status" value="1"/>
</dbReference>
<keyword evidence="7" id="KW-0378">Hydrolase</keyword>
<reference evidence="7 8" key="1">
    <citation type="submission" date="2016-10" db="EMBL/GenBank/DDBJ databases">
        <authorList>
            <person name="de Groot N.N."/>
        </authorList>
    </citation>
    <scope>NUCLEOTIDE SEQUENCE [LARGE SCALE GENOMIC DNA]</scope>
    <source>
        <strain evidence="7 8">CGMCC 4.6858</strain>
    </source>
</reference>
<dbReference type="Proteomes" id="UP000199034">
    <property type="component" value="Unassembled WGS sequence"/>
</dbReference>
<dbReference type="STRING" id="1045774.SAMN05421872_102173"/>
<dbReference type="PROSITE" id="PS51318">
    <property type="entry name" value="TAT"/>
    <property type="match status" value="1"/>
</dbReference>
<evidence type="ECO:0000256" key="1">
    <source>
        <dbReference type="ARBA" id="ARBA00000548"/>
    </source>
</evidence>
<keyword evidence="5" id="KW-0812">Transmembrane</keyword>
<keyword evidence="8" id="KW-1185">Reference proteome</keyword>
<evidence type="ECO:0000313" key="8">
    <source>
        <dbReference type="Proteomes" id="UP000199034"/>
    </source>
</evidence>
<evidence type="ECO:0000256" key="6">
    <source>
        <dbReference type="SAM" id="SignalP"/>
    </source>
</evidence>
<keyword evidence="7" id="KW-0645">Protease</keyword>
<dbReference type="Gene3D" id="2.60.40.1120">
    <property type="entry name" value="Carboxypeptidase-like, regulatory domain"/>
    <property type="match status" value="2"/>
</dbReference>
<dbReference type="InterPro" id="IPR013784">
    <property type="entry name" value="Carb-bd-like_fold"/>
</dbReference>
<feature type="compositionally biased region" description="Pro residues" evidence="4">
    <location>
        <begin position="593"/>
        <end position="613"/>
    </location>
</feature>
<feature type="compositionally biased region" description="Low complexity" evidence="4">
    <location>
        <begin position="614"/>
        <end position="632"/>
    </location>
</feature>
<evidence type="ECO:0000256" key="4">
    <source>
        <dbReference type="SAM" id="MobiDB-lite"/>
    </source>
</evidence>
<dbReference type="EC" id="3.2.1.1" evidence="2"/>
<feature type="region of interest" description="Disordered" evidence="4">
    <location>
        <begin position="590"/>
        <end position="642"/>
    </location>
</feature>
<evidence type="ECO:0000256" key="3">
    <source>
        <dbReference type="ARBA" id="ARBA00030238"/>
    </source>
</evidence>
<keyword evidence="6" id="KW-0732">Signal</keyword>
<dbReference type="SUPFAM" id="SSF49478">
    <property type="entry name" value="Cna protein B-type domain"/>
    <property type="match status" value="1"/>
</dbReference>
<evidence type="ECO:0000256" key="5">
    <source>
        <dbReference type="SAM" id="Phobius"/>
    </source>
</evidence>
<comment type="catalytic activity">
    <reaction evidence="1">
        <text>Endohydrolysis of (1-&gt;4)-alpha-D-glucosidic linkages in polysaccharides containing three or more (1-&gt;4)-alpha-linked D-glucose units.</text>
        <dbReference type="EC" id="3.2.1.1"/>
    </reaction>
</comment>
<dbReference type="GO" id="GO:0005975">
    <property type="term" value="P:carbohydrate metabolic process"/>
    <property type="evidence" value="ECO:0007669"/>
    <property type="project" value="UniProtKB-ARBA"/>
</dbReference>
<keyword evidence="5" id="KW-1133">Transmembrane helix</keyword>
<dbReference type="OrthoDB" id="5137684at2"/>